<gene>
    <name evidence="4" type="primary">nanM</name>
    <name evidence="4" type="ORF">Pla52o_51760</name>
</gene>
<dbReference type="PANTHER" id="PTHR45632">
    <property type="entry name" value="LD33804P"/>
    <property type="match status" value="1"/>
</dbReference>
<accession>A0A5C6BZT5</accession>
<evidence type="ECO:0000256" key="1">
    <source>
        <dbReference type="ARBA" id="ARBA00022441"/>
    </source>
</evidence>
<evidence type="ECO:0000313" key="4">
    <source>
        <dbReference type="EMBL" id="TWU17372.1"/>
    </source>
</evidence>
<keyword evidence="4" id="KW-0413">Isomerase</keyword>
<reference evidence="4 5" key="1">
    <citation type="submission" date="2019-02" db="EMBL/GenBank/DDBJ databases">
        <title>Deep-cultivation of Planctomycetes and their phenomic and genomic characterization uncovers novel biology.</title>
        <authorList>
            <person name="Wiegand S."/>
            <person name="Jogler M."/>
            <person name="Boedeker C."/>
            <person name="Pinto D."/>
            <person name="Vollmers J."/>
            <person name="Rivas-Marin E."/>
            <person name="Kohn T."/>
            <person name="Peeters S.H."/>
            <person name="Heuer A."/>
            <person name="Rast P."/>
            <person name="Oberbeckmann S."/>
            <person name="Bunk B."/>
            <person name="Jeske O."/>
            <person name="Meyerdierks A."/>
            <person name="Storesund J.E."/>
            <person name="Kallscheuer N."/>
            <person name="Luecker S."/>
            <person name="Lage O.M."/>
            <person name="Pohl T."/>
            <person name="Merkel B.J."/>
            <person name="Hornburger P."/>
            <person name="Mueller R.-W."/>
            <person name="Bruemmer F."/>
            <person name="Labrenz M."/>
            <person name="Spormann A.M."/>
            <person name="Op Den Camp H."/>
            <person name="Overmann J."/>
            <person name="Amann R."/>
            <person name="Jetten M.S.M."/>
            <person name="Mascher T."/>
            <person name="Medema M.H."/>
            <person name="Devos D.P."/>
            <person name="Kaster A.-K."/>
            <person name="Ovreas L."/>
            <person name="Rohde M."/>
            <person name="Galperin M.Y."/>
            <person name="Jogler C."/>
        </authorList>
    </citation>
    <scope>NUCLEOTIDE SEQUENCE [LARGE SCALE GENOMIC DNA]</scope>
    <source>
        <strain evidence="4 5">Pla52o</strain>
    </source>
</reference>
<dbReference type="EC" id="5.1.3.24" evidence="4"/>
<feature type="region of interest" description="Disordered" evidence="3">
    <location>
        <begin position="232"/>
        <end position="264"/>
    </location>
</feature>
<dbReference type="GO" id="GO:0016853">
    <property type="term" value="F:isomerase activity"/>
    <property type="evidence" value="ECO:0007669"/>
    <property type="project" value="UniProtKB-KW"/>
</dbReference>
<dbReference type="EMBL" id="SJPT01000012">
    <property type="protein sequence ID" value="TWU17372.1"/>
    <property type="molecule type" value="Genomic_DNA"/>
</dbReference>
<keyword evidence="1" id="KW-0880">Kelch repeat</keyword>
<dbReference type="InterPro" id="IPR006652">
    <property type="entry name" value="Kelch_1"/>
</dbReference>
<proteinExistence type="predicted"/>
<evidence type="ECO:0000256" key="3">
    <source>
        <dbReference type="SAM" id="MobiDB-lite"/>
    </source>
</evidence>
<organism evidence="4 5">
    <name type="scientific">Novipirellula galeiformis</name>
    <dbReference type="NCBI Taxonomy" id="2528004"/>
    <lineage>
        <taxon>Bacteria</taxon>
        <taxon>Pseudomonadati</taxon>
        <taxon>Planctomycetota</taxon>
        <taxon>Planctomycetia</taxon>
        <taxon>Pirellulales</taxon>
        <taxon>Pirellulaceae</taxon>
        <taxon>Novipirellula</taxon>
    </lineage>
</organism>
<comment type="caution">
    <text evidence="4">The sequence shown here is derived from an EMBL/GenBank/DDBJ whole genome shotgun (WGS) entry which is preliminary data.</text>
</comment>
<feature type="compositionally biased region" description="Low complexity" evidence="3">
    <location>
        <begin position="235"/>
        <end position="256"/>
    </location>
</feature>
<protein>
    <submittedName>
        <fullName evidence="4">N-acetylneuraminate epimerase</fullName>
        <ecNumber evidence="4">5.1.3.24</ecNumber>
    </submittedName>
</protein>
<name>A0A5C6BZT5_9BACT</name>
<evidence type="ECO:0000256" key="2">
    <source>
        <dbReference type="ARBA" id="ARBA00022737"/>
    </source>
</evidence>
<dbReference type="Proteomes" id="UP000316304">
    <property type="component" value="Unassembled WGS sequence"/>
</dbReference>
<sequence>MKTIQNIAIATLFTFVSLFGTLHAEAHFPWLAVDGEGKPVLFFGEDLSDRTYPFPDSMREFKIQQRDKAGQSQRFEMKPVSTETLVGLKASESAKSEGSLYGTQPYGIYHGSKLVYFVQHFPGSGPSTWIDSASDSMLRASITPHGDGIRVAVHWNDQPLTNVEVKLFCREGHQEAAAKTSEQGVVTFTGDELEAGLNAVMVGFTDSGASGTFESVPFQATSNYLTATFNWPDQSSDSGSGDSGSSDSGSSDSGSSPKVAKPSSMTKADFSVNVHPSSLPDLPLELTSFGGAIAKGTLFVYGGHTGNAHSYSTAEQSDALWSLDLQGGKEWVSLPSGPRLQGLAMVGHGDSVVRIGGFTAMNEEGDEQDLQSQGSVSRYDVATRTWKELTALPEPRSSHAAAVIGNDVYVVGGWSMAGESETKWLGTAWTADLSKEPLQWKAMSSPTFRRRALSVAAHQGRIYAVGGMDQDSGPSTRVDVYDPKSAQWTQGPALVGEPMTGFGCWAQSLGGRLYVSTISGNIQRLSEDEQAWEIVGHYEPARFFHCMLPLTEKSMVMVGGANMSIGRFTNLDKVEIE</sequence>
<dbReference type="AlphaFoldDB" id="A0A5C6BZT5"/>
<keyword evidence="2" id="KW-0677">Repeat</keyword>
<dbReference type="PANTHER" id="PTHR45632:SF3">
    <property type="entry name" value="KELCH-LIKE PROTEIN 32"/>
    <property type="match status" value="1"/>
</dbReference>
<keyword evidence="5" id="KW-1185">Reference proteome</keyword>
<dbReference type="RefSeq" id="WP_197169464.1">
    <property type="nucleotide sequence ID" value="NZ_SJPT01000012.1"/>
</dbReference>
<dbReference type="Pfam" id="PF24681">
    <property type="entry name" value="Kelch_KLHDC2_KLHL20_DRC7"/>
    <property type="match status" value="1"/>
</dbReference>
<dbReference type="Gene3D" id="2.120.10.80">
    <property type="entry name" value="Kelch-type beta propeller"/>
    <property type="match status" value="2"/>
</dbReference>
<evidence type="ECO:0000313" key="5">
    <source>
        <dbReference type="Proteomes" id="UP000316304"/>
    </source>
</evidence>
<dbReference type="InterPro" id="IPR015915">
    <property type="entry name" value="Kelch-typ_b-propeller"/>
</dbReference>
<dbReference type="SMART" id="SM00612">
    <property type="entry name" value="Kelch"/>
    <property type="match status" value="3"/>
</dbReference>
<dbReference type="SUPFAM" id="SSF117281">
    <property type="entry name" value="Kelch motif"/>
    <property type="match status" value="1"/>
</dbReference>